<proteinExistence type="predicted"/>
<dbReference type="EMBL" id="MU842808">
    <property type="protein sequence ID" value="KAK2035510.1"/>
    <property type="molecule type" value="Genomic_DNA"/>
</dbReference>
<evidence type="ECO:0000313" key="3">
    <source>
        <dbReference type="Proteomes" id="UP001232148"/>
    </source>
</evidence>
<feature type="compositionally biased region" description="Polar residues" evidence="1">
    <location>
        <begin position="82"/>
        <end position="93"/>
    </location>
</feature>
<sequence>MALLSRVRLSRPFASVSLELLRYVWAGCRTRRSRARARLLAKRQTDSGRIHWKEARARQSEGRPFGGGAAGGPREEKLTDGLTDSSLGQAATR</sequence>
<name>A0AAD9HUG7_9PEZI</name>
<dbReference type="Proteomes" id="UP001232148">
    <property type="component" value="Unassembled WGS sequence"/>
</dbReference>
<dbReference type="AlphaFoldDB" id="A0AAD9HUG7"/>
<reference evidence="2" key="1">
    <citation type="submission" date="2021-06" db="EMBL/GenBank/DDBJ databases">
        <title>Comparative genomics, transcriptomics and evolutionary studies reveal genomic signatures of adaptation to plant cell wall in hemibiotrophic fungi.</title>
        <authorList>
            <consortium name="DOE Joint Genome Institute"/>
            <person name="Baroncelli R."/>
            <person name="Diaz J.F."/>
            <person name="Benocci T."/>
            <person name="Peng M."/>
            <person name="Battaglia E."/>
            <person name="Haridas S."/>
            <person name="Andreopoulos W."/>
            <person name="Labutti K."/>
            <person name="Pangilinan J."/>
            <person name="Floch G.L."/>
            <person name="Makela M.R."/>
            <person name="Henrissat B."/>
            <person name="Grigoriev I.V."/>
            <person name="Crouch J.A."/>
            <person name="De Vries R.P."/>
            <person name="Sukno S.A."/>
            <person name="Thon M.R."/>
        </authorList>
    </citation>
    <scope>NUCLEOTIDE SEQUENCE</scope>
    <source>
        <strain evidence="2">MAFF235873</strain>
    </source>
</reference>
<gene>
    <name evidence="2" type="ORF">LX32DRAFT_633293</name>
</gene>
<evidence type="ECO:0000313" key="2">
    <source>
        <dbReference type="EMBL" id="KAK2035510.1"/>
    </source>
</evidence>
<feature type="region of interest" description="Disordered" evidence="1">
    <location>
        <begin position="53"/>
        <end position="93"/>
    </location>
</feature>
<comment type="caution">
    <text evidence="2">The sequence shown here is derived from an EMBL/GenBank/DDBJ whole genome shotgun (WGS) entry which is preliminary data.</text>
</comment>
<organism evidence="2 3">
    <name type="scientific">Colletotrichum zoysiae</name>
    <dbReference type="NCBI Taxonomy" id="1216348"/>
    <lineage>
        <taxon>Eukaryota</taxon>
        <taxon>Fungi</taxon>
        <taxon>Dikarya</taxon>
        <taxon>Ascomycota</taxon>
        <taxon>Pezizomycotina</taxon>
        <taxon>Sordariomycetes</taxon>
        <taxon>Hypocreomycetidae</taxon>
        <taxon>Glomerellales</taxon>
        <taxon>Glomerellaceae</taxon>
        <taxon>Colletotrichum</taxon>
        <taxon>Colletotrichum graminicola species complex</taxon>
    </lineage>
</organism>
<keyword evidence="3" id="KW-1185">Reference proteome</keyword>
<protein>
    <submittedName>
        <fullName evidence="2">Uncharacterized protein</fullName>
    </submittedName>
</protein>
<accession>A0AAD9HUG7</accession>
<evidence type="ECO:0000256" key="1">
    <source>
        <dbReference type="SAM" id="MobiDB-lite"/>
    </source>
</evidence>